<dbReference type="PROSITE" id="PS01125">
    <property type="entry name" value="ROK"/>
    <property type="match status" value="1"/>
</dbReference>
<dbReference type="InterPro" id="IPR043129">
    <property type="entry name" value="ATPase_NBD"/>
</dbReference>
<protein>
    <submittedName>
        <fullName evidence="3">ROK family transcriptional regulator</fullName>
    </submittedName>
</protein>
<dbReference type="PANTHER" id="PTHR18964:SF149">
    <property type="entry name" value="BIFUNCTIONAL UDP-N-ACETYLGLUCOSAMINE 2-EPIMERASE_N-ACETYLMANNOSAMINE KINASE"/>
    <property type="match status" value="1"/>
</dbReference>
<organism evidence="3 4">
    <name type="scientific">Uliginosibacterium paludis</name>
    <dbReference type="NCBI Taxonomy" id="1615952"/>
    <lineage>
        <taxon>Bacteria</taxon>
        <taxon>Pseudomonadati</taxon>
        <taxon>Pseudomonadota</taxon>
        <taxon>Betaproteobacteria</taxon>
        <taxon>Rhodocyclales</taxon>
        <taxon>Zoogloeaceae</taxon>
        <taxon>Uliginosibacterium</taxon>
    </lineage>
</organism>
<dbReference type="Pfam" id="PF00480">
    <property type="entry name" value="ROK"/>
    <property type="match status" value="1"/>
</dbReference>
<evidence type="ECO:0000256" key="1">
    <source>
        <dbReference type="ARBA" id="ARBA00006479"/>
    </source>
</evidence>
<dbReference type="Proteomes" id="UP001548590">
    <property type="component" value="Unassembled WGS sequence"/>
</dbReference>
<dbReference type="InterPro" id="IPR000600">
    <property type="entry name" value="ROK"/>
</dbReference>
<dbReference type="PANTHER" id="PTHR18964">
    <property type="entry name" value="ROK (REPRESSOR, ORF, KINASE) FAMILY"/>
    <property type="match status" value="1"/>
</dbReference>
<dbReference type="RefSeq" id="WP_345928077.1">
    <property type="nucleotide sequence ID" value="NZ_JBDIVF010000005.1"/>
</dbReference>
<dbReference type="Gene3D" id="3.30.420.40">
    <property type="match status" value="2"/>
</dbReference>
<dbReference type="InterPro" id="IPR036390">
    <property type="entry name" value="WH_DNA-bd_sf"/>
</dbReference>
<dbReference type="InterPro" id="IPR001387">
    <property type="entry name" value="Cro/C1-type_HTH"/>
</dbReference>
<evidence type="ECO:0000259" key="2">
    <source>
        <dbReference type="PROSITE" id="PS50943"/>
    </source>
</evidence>
<dbReference type="SUPFAM" id="SSF53067">
    <property type="entry name" value="Actin-like ATPase domain"/>
    <property type="match status" value="1"/>
</dbReference>
<evidence type="ECO:0000313" key="4">
    <source>
        <dbReference type="Proteomes" id="UP001548590"/>
    </source>
</evidence>
<reference evidence="3 4" key="1">
    <citation type="submission" date="2024-07" db="EMBL/GenBank/DDBJ databases">
        <title>Uliginosibacterium paludis KCTC:42655.</title>
        <authorList>
            <person name="Kim M.K."/>
        </authorList>
    </citation>
    <scope>NUCLEOTIDE SEQUENCE [LARGE SCALE GENOMIC DNA]</scope>
    <source>
        <strain evidence="3 4">KCTC 42655</strain>
    </source>
</reference>
<proteinExistence type="inferred from homology"/>
<dbReference type="Gene3D" id="1.10.10.10">
    <property type="entry name" value="Winged helix-like DNA-binding domain superfamily/Winged helix DNA-binding domain"/>
    <property type="match status" value="1"/>
</dbReference>
<gene>
    <name evidence="3" type="ORF">ABVT11_18710</name>
</gene>
<sequence length="387" mass="40839">MAITGDQRLLKRINRMAMVRLVRARPGLSRADLAAETGLTKSTVSLLVQELIDEGWLREENVLITGAIGRRPTPLKLDGQRLGLIGAELEVGGLIVLGMSLDGKVLHESRHPLKGDEAPADVMVRMAGMIADMARQLREHGRGLLGIGVALPGAVLESEGILMTAPNLGWRKVPVRADLARELEILGLSEVPLFVRNDCDVAALGEIEFSPGKSGDPLVFIGLGVGVGAGVVVGQRLLVGQRGFAGEIGHLQLQHDGPACSCGRRGCAEAYFGLNAIAASLGCSPREVFERAHRAEPAAVKALQAAGQRLGMLMHNLWTTLDPALIVLGGSGCELGPAFLNAAERSFEALAQSSGIDMPEIRRARYGAHAVPAGAAALVLHKLLLPI</sequence>
<evidence type="ECO:0000313" key="3">
    <source>
        <dbReference type="EMBL" id="MET1491878.1"/>
    </source>
</evidence>
<comment type="caution">
    <text evidence="3">The sequence shown here is derived from an EMBL/GenBank/DDBJ whole genome shotgun (WGS) entry which is preliminary data.</text>
</comment>
<dbReference type="SUPFAM" id="SSF46785">
    <property type="entry name" value="Winged helix' DNA-binding domain"/>
    <property type="match status" value="1"/>
</dbReference>
<dbReference type="Pfam" id="PF09339">
    <property type="entry name" value="HTH_IclR"/>
    <property type="match status" value="1"/>
</dbReference>
<comment type="similarity">
    <text evidence="1">Belongs to the ROK (NagC/XylR) family.</text>
</comment>
<keyword evidence="4" id="KW-1185">Reference proteome</keyword>
<dbReference type="PROSITE" id="PS50943">
    <property type="entry name" value="HTH_CROC1"/>
    <property type="match status" value="1"/>
</dbReference>
<dbReference type="InterPro" id="IPR036388">
    <property type="entry name" value="WH-like_DNA-bd_sf"/>
</dbReference>
<dbReference type="EMBL" id="JBEWLZ010000017">
    <property type="protein sequence ID" value="MET1491878.1"/>
    <property type="molecule type" value="Genomic_DNA"/>
</dbReference>
<dbReference type="InterPro" id="IPR049874">
    <property type="entry name" value="ROK_cs"/>
</dbReference>
<name>A0ABV2CVD3_9RHOO</name>
<dbReference type="InterPro" id="IPR005471">
    <property type="entry name" value="Tscrpt_reg_IclR_N"/>
</dbReference>
<feature type="domain" description="HTH cro/C1-type" evidence="2">
    <location>
        <begin position="19"/>
        <end position="45"/>
    </location>
</feature>
<accession>A0ABV2CVD3</accession>